<proteinExistence type="inferred from homology"/>
<dbReference type="Gene3D" id="3.20.20.140">
    <property type="entry name" value="Metal-dependent hydrolases"/>
    <property type="match status" value="1"/>
</dbReference>
<dbReference type="Proteomes" id="UP000092695">
    <property type="component" value="Chromosome"/>
</dbReference>
<dbReference type="SUPFAM" id="SSF82171">
    <property type="entry name" value="DPP6 N-terminal domain-like"/>
    <property type="match status" value="1"/>
</dbReference>
<feature type="signal peptide" evidence="2">
    <location>
        <begin position="1"/>
        <end position="20"/>
    </location>
</feature>
<dbReference type="AlphaFoldDB" id="A0A193LLI7"/>
<dbReference type="STRING" id="1548547.BA177_15975"/>
<dbReference type="SUPFAM" id="SSF89550">
    <property type="entry name" value="PHP domain-like"/>
    <property type="match status" value="1"/>
</dbReference>
<gene>
    <name evidence="3" type="ORF">BA177_15975</name>
</gene>
<dbReference type="InterPro" id="IPR011042">
    <property type="entry name" value="6-blade_b-propeller_TolB-like"/>
</dbReference>
<evidence type="ECO:0000313" key="4">
    <source>
        <dbReference type="Proteomes" id="UP000092695"/>
    </source>
</evidence>
<protein>
    <submittedName>
        <fullName evidence="3">Uncharacterized protein</fullName>
    </submittedName>
</protein>
<dbReference type="InterPro" id="IPR016195">
    <property type="entry name" value="Pol/histidinol_Pase-like"/>
</dbReference>
<keyword evidence="2" id="KW-0732">Signal</keyword>
<dbReference type="Gene3D" id="2.120.10.30">
    <property type="entry name" value="TolB, C-terminal domain"/>
    <property type="match status" value="2"/>
</dbReference>
<feature type="chain" id="PRO_5008260418" evidence="2">
    <location>
        <begin position="21"/>
        <end position="842"/>
    </location>
</feature>
<evidence type="ECO:0000256" key="1">
    <source>
        <dbReference type="ARBA" id="ARBA00009820"/>
    </source>
</evidence>
<accession>A0A193LLI7</accession>
<evidence type="ECO:0000313" key="3">
    <source>
        <dbReference type="EMBL" id="ANO53321.1"/>
    </source>
</evidence>
<dbReference type="KEGG" id="woc:BA177_15975"/>
<name>A0A193LLI7_9GAMM</name>
<sequence>MRFTRLLLLLCMLPVAMSLAAERVPVLSQIKVPHDYYFREMYLPQLTSGPSSLAWLPDSNSIVYSMQGSLWLQRLDSNRARQLTSGPGYDYQPDVSPDGSTVVFARYDGDALELHTLDLASGRVSALTSDGNVNLEPRFAPDGKRLAWVSTRTNGRFHVYLGSFTGQGFESAPMLQERVSRKPRYYYGEVDHELSPSWSPDGKSLLYVSNPEIIYGSGAIWRRDLDSGETTPVRLEETTWRAQPDWSPDGKRVIYSSYLGRQWHQLWLTTAAGGGDPLPLSYGDYDVTAARWSPDGERIAYIANENGGLEIRVQDMTSGAVTTLAIDEREWLQSRGAVLVRTLGADGKPVAARVMVTGADGRRYAPDDAWLHADDGFDRQATDYEPQYFHSAGAATVSLPAGEARIVVWRGMEHRIAQRSIDVRNNGTRQIDIQLEPLDLPAEWQQWISADVHVHMNYGGHYRNTPPRLVQQAAAEDLDVVFNLVVNKEQRIPDIRTFTTMPDTASTADTLLLHGQEFHTSYWGHLGLLGLDEHFLLPGYTTYANTGLASPYPDNTTVARLAHAQNALVGYVHPFLSIPDPATESLSNALPVDAALGTADYYEVVGFADHRTSAEVWYRLLNCGLPLAAAGGTDAMANYASLRGPVGINRTYARVSGNPANPDERRAAWLAALRAGRTIATNGPLLELTVDGQAPGTTINLPADGGELRFKGFMRSLVPIDHLELVQNGEVVRHFAISENGMSADIDGSVPVREDGWLLLRAWNDESSPDVFDLYPYATTNAVFTDVANNELACGSDADYFIAWLDDLRDNTVGHPDYNTEQERRTVLDNIAAAKAIFLQRR</sequence>
<comment type="similarity">
    <text evidence="1">Belongs to the TolB family.</text>
</comment>
<keyword evidence="4" id="KW-1185">Reference proteome</keyword>
<dbReference type="PANTHER" id="PTHR36842">
    <property type="entry name" value="PROTEIN TOLB HOMOLOG"/>
    <property type="match status" value="1"/>
</dbReference>
<reference evidence="3 4" key="1">
    <citation type="submission" date="2016-06" db="EMBL/GenBank/DDBJ databases">
        <title>Complete genome sequence of a deep-branching marine Gamma Proteobacterium Woeseia oceani type strain XK5.</title>
        <authorList>
            <person name="Mu D."/>
            <person name="Du Z."/>
        </authorList>
    </citation>
    <scope>NUCLEOTIDE SEQUENCE [LARGE SCALE GENOMIC DNA]</scope>
    <source>
        <strain evidence="3 4">XK5</strain>
    </source>
</reference>
<dbReference type="EMBL" id="CP016268">
    <property type="protein sequence ID" value="ANO53321.1"/>
    <property type="molecule type" value="Genomic_DNA"/>
</dbReference>
<dbReference type="Pfam" id="PF07676">
    <property type="entry name" value="PD40"/>
    <property type="match status" value="5"/>
</dbReference>
<dbReference type="InterPro" id="IPR011659">
    <property type="entry name" value="WD40"/>
</dbReference>
<evidence type="ECO:0000256" key="2">
    <source>
        <dbReference type="SAM" id="SignalP"/>
    </source>
</evidence>
<dbReference type="NCBIfam" id="NF038032">
    <property type="entry name" value="CehA_McbA_metalo"/>
    <property type="match status" value="1"/>
</dbReference>
<organism evidence="3 4">
    <name type="scientific">Woeseia oceani</name>
    <dbReference type="NCBI Taxonomy" id="1548547"/>
    <lineage>
        <taxon>Bacteria</taxon>
        <taxon>Pseudomonadati</taxon>
        <taxon>Pseudomonadota</taxon>
        <taxon>Gammaproteobacteria</taxon>
        <taxon>Woeseiales</taxon>
        <taxon>Woeseiaceae</taxon>
        <taxon>Woeseia</taxon>
    </lineage>
</organism>